<keyword evidence="1" id="KW-0472">Membrane</keyword>
<proteinExistence type="predicted"/>
<keyword evidence="1" id="KW-1133">Transmembrane helix</keyword>
<sequence length="640" mass="70470">MNSDEIERLRKRLFKKGETFKERELRSPLSSRLSEAKPYWEGSSPEEERLILPEKPSMPFFKKLILIALVVIGLIVLGVTIYFLIRGLSVVSGSNIEITLGGPSSIKGGELGNWQVSVTNKNKSDLELADLIIEYPEGAKPSIAPSGFLSGTKIVSERRSLGKIKAGETAIQAISLYLFGEKDTNKVFKFTIEYRPQGSNAILAKTAEQSVRLLQSPVEVSVKMPKETNTGEEITMEIEIISNANAVIKDVNLKIEYPAGFQYHESDLKPVSGDNVWRLGDIEPNKKRILKIKGILEGQDLMELVFRVSVGPLDAKGEVIAYGFNVQSIVLKKPFLKIGVKINNRTEEVAVSPGAELNVDIDWQNTVPEKVYNAVIEIKLNSSVVDASSITLSQGFYRSFDQTLVWNKSSSPDLAEIEPLQEGDVSFRFAILDSIPNDVIRKGNATVSLDIQMKAERDSADQGRIQVTNHLIKDIKIATIFQLSQRGLYYSGAFKNSGPLPPKVGKETTYTIVWSLTNSSNAVSDATVSAFLPSYIRWLGVIKPETAEISYNSTTGEIFWKAGNIPAGTGIIDSAREAAFQISFLPDSSQVDSKPVLVSEAILGGKDNFTGAFLRKVKAAITTYLDTDPQFKYNEGTVVK</sequence>
<organism evidence="2 3">
    <name type="scientific">Candidatus Tagabacteria bacterium CG03_land_8_20_14_0_80_41_22</name>
    <dbReference type="NCBI Taxonomy" id="1975020"/>
    <lineage>
        <taxon>Bacteria</taxon>
        <taxon>Candidatus Tagaibacteriota</taxon>
    </lineage>
</organism>
<evidence type="ECO:0008006" key="4">
    <source>
        <dbReference type="Google" id="ProtNLM"/>
    </source>
</evidence>
<gene>
    <name evidence="2" type="ORF">COS58_01860</name>
</gene>
<dbReference type="Proteomes" id="UP000228561">
    <property type="component" value="Unassembled WGS sequence"/>
</dbReference>
<reference evidence="3" key="1">
    <citation type="submission" date="2017-09" db="EMBL/GenBank/DDBJ databases">
        <title>Depth-based differentiation of microbial function through sediment-hosted aquifers and enrichment of novel symbionts in the deep terrestrial subsurface.</title>
        <authorList>
            <person name="Probst A.J."/>
            <person name="Ladd B."/>
            <person name="Jarett J.K."/>
            <person name="Geller-Mcgrath D.E."/>
            <person name="Sieber C.M.K."/>
            <person name="Emerson J.B."/>
            <person name="Anantharaman K."/>
            <person name="Thomas B.C."/>
            <person name="Malmstrom R."/>
            <person name="Stieglmeier M."/>
            <person name="Klingl A."/>
            <person name="Woyke T."/>
            <person name="Ryan C.M."/>
            <person name="Banfield J.F."/>
        </authorList>
    </citation>
    <scope>NUCLEOTIDE SEQUENCE [LARGE SCALE GENOMIC DNA]</scope>
</reference>
<accession>A0A2M7B8T8</accession>
<dbReference type="AlphaFoldDB" id="A0A2M7B8T8"/>
<keyword evidence="1" id="KW-0812">Transmembrane</keyword>
<comment type="caution">
    <text evidence="2">The sequence shown here is derived from an EMBL/GenBank/DDBJ whole genome shotgun (WGS) entry which is preliminary data.</text>
</comment>
<evidence type="ECO:0000313" key="2">
    <source>
        <dbReference type="EMBL" id="PIU99535.1"/>
    </source>
</evidence>
<feature type="transmembrane region" description="Helical" evidence="1">
    <location>
        <begin position="64"/>
        <end position="85"/>
    </location>
</feature>
<evidence type="ECO:0000256" key="1">
    <source>
        <dbReference type="SAM" id="Phobius"/>
    </source>
</evidence>
<protein>
    <recommendedName>
        <fullName evidence="4">DUF11 domain-containing protein</fullName>
    </recommendedName>
</protein>
<evidence type="ECO:0000313" key="3">
    <source>
        <dbReference type="Proteomes" id="UP000228561"/>
    </source>
</evidence>
<name>A0A2M7B8T8_9BACT</name>
<dbReference type="EMBL" id="PEVG01000021">
    <property type="protein sequence ID" value="PIU99535.1"/>
    <property type="molecule type" value="Genomic_DNA"/>
</dbReference>